<dbReference type="AlphaFoldDB" id="A0A0C3FS75"/>
<keyword evidence="2" id="KW-1185">Reference proteome</keyword>
<dbReference type="Proteomes" id="UP000054166">
    <property type="component" value="Unassembled WGS sequence"/>
</dbReference>
<reference evidence="2" key="2">
    <citation type="submission" date="2015-01" db="EMBL/GenBank/DDBJ databases">
        <title>Evolutionary Origins and Diversification of the Mycorrhizal Mutualists.</title>
        <authorList>
            <consortium name="DOE Joint Genome Institute"/>
            <consortium name="Mycorrhizal Genomics Consortium"/>
            <person name="Kohler A."/>
            <person name="Kuo A."/>
            <person name="Nagy L.G."/>
            <person name="Floudas D."/>
            <person name="Copeland A."/>
            <person name="Barry K.W."/>
            <person name="Cichocki N."/>
            <person name="Veneault-Fourrey C."/>
            <person name="LaButti K."/>
            <person name="Lindquist E.A."/>
            <person name="Lipzen A."/>
            <person name="Lundell T."/>
            <person name="Morin E."/>
            <person name="Murat C."/>
            <person name="Riley R."/>
            <person name="Ohm R."/>
            <person name="Sun H."/>
            <person name="Tunlid A."/>
            <person name="Henrissat B."/>
            <person name="Grigoriev I.V."/>
            <person name="Hibbett D.S."/>
            <person name="Martin F."/>
        </authorList>
    </citation>
    <scope>NUCLEOTIDE SEQUENCE [LARGE SCALE GENOMIC DNA]</scope>
    <source>
        <strain evidence="2">F 1598</strain>
    </source>
</reference>
<evidence type="ECO:0000313" key="1">
    <source>
        <dbReference type="EMBL" id="KIM82026.1"/>
    </source>
</evidence>
<dbReference type="InParanoid" id="A0A0C3FS75"/>
<reference evidence="1 2" key="1">
    <citation type="submission" date="2014-04" db="EMBL/GenBank/DDBJ databases">
        <authorList>
            <consortium name="DOE Joint Genome Institute"/>
            <person name="Kuo A."/>
            <person name="Tarkka M."/>
            <person name="Buscot F."/>
            <person name="Kohler A."/>
            <person name="Nagy L.G."/>
            <person name="Floudas D."/>
            <person name="Copeland A."/>
            <person name="Barry K.W."/>
            <person name="Cichocki N."/>
            <person name="Veneault-Fourrey C."/>
            <person name="LaButti K."/>
            <person name="Lindquist E.A."/>
            <person name="Lipzen A."/>
            <person name="Lundell T."/>
            <person name="Morin E."/>
            <person name="Murat C."/>
            <person name="Sun H."/>
            <person name="Tunlid A."/>
            <person name="Henrissat B."/>
            <person name="Grigoriev I.V."/>
            <person name="Hibbett D.S."/>
            <person name="Martin F."/>
            <person name="Nordberg H.P."/>
            <person name="Cantor M.N."/>
            <person name="Hua S.X."/>
        </authorList>
    </citation>
    <scope>NUCLEOTIDE SEQUENCE [LARGE SCALE GENOMIC DNA]</scope>
    <source>
        <strain evidence="1 2">F 1598</strain>
    </source>
</reference>
<sequence>MGSFSRQIFGKTKYILRGARLALARRARDLHQKKFCSAIRDWLGSTLISISPAAIYNRENLGVGKCSSFDSFLAKGGCTVQSTLFPSRVSTTSYTLHLGALPSCFAT</sequence>
<proteinExistence type="predicted"/>
<gene>
    <name evidence="1" type="ORF">PILCRDRAFT_482821</name>
</gene>
<dbReference type="EMBL" id="KN832996">
    <property type="protein sequence ID" value="KIM82026.1"/>
    <property type="molecule type" value="Genomic_DNA"/>
</dbReference>
<protein>
    <submittedName>
        <fullName evidence="1">Uncharacterized protein</fullName>
    </submittedName>
</protein>
<name>A0A0C3FS75_PILCF</name>
<organism evidence="1 2">
    <name type="scientific">Piloderma croceum (strain F 1598)</name>
    <dbReference type="NCBI Taxonomy" id="765440"/>
    <lineage>
        <taxon>Eukaryota</taxon>
        <taxon>Fungi</taxon>
        <taxon>Dikarya</taxon>
        <taxon>Basidiomycota</taxon>
        <taxon>Agaricomycotina</taxon>
        <taxon>Agaricomycetes</taxon>
        <taxon>Agaricomycetidae</taxon>
        <taxon>Atheliales</taxon>
        <taxon>Atheliaceae</taxon>
        <taxon>Piloderma</taxon>
    </lineage>
</organism>
<dbReference type="HOGENOM" id="CLU_2210965_0_0_1"/>
<evidence type="ECO:0000313" key="2">
    <source>
        <dbReference type="Proteomes" id="UP000054166"/>
    </source>
</evidence>
<accession>A0A0C3FS75</accession>